<comment type="caution">
    <text evidence="2">The sequence shown here is derived from an EMBL/GenBank/DDBJ whole genome shotgun (WGS) entry which is preliminary data.</text>
</comment>
<accession>A0A9P5N1S2</accession>
<keyword evidence="3" id="KW-1185">Reference proteome</keyword>
<sequence>MFAISGARGDLSTTPNGPAVDYENTEIANDQNTYYYRPSGNLSFCLCAFVDYEGLDDRITTTEETARHVDFRGDVIRRDGPACVVTAGGVVKGRRRDKGDEYIRRVMELRSPECRSEARIDMTENGIFVSCNVHRMLSKGHLALIKTPNCELRPEHLKRFRRGDERQAYITLQWIKKPEDFDPQKLEELQVVRNAGIVPSSSMAHDALQNVDLLFRGEGVPLPSIIFTVSPLTKPGVASPLTIPPPPRSRKRYTPTRRSGLEEAMDELNMVLMYMHGITPEVAAERRQKEIEREERVAQEASRSKVMEWRNHLDVY</sequence>
<reference evidence="2" key="2">
    <citation type="journal article" date="2020" name="Nat. Commun.">
        <title>Large-scale genome sequencing of mycorrhizal fungi provides insights into the early evolution of symbiotic traits.</title>
        <authorList>
            <person name="Miyauchi S."/>
            <person name="Kiss E."/>
            <person name="Kuo A."/>
            <person name="Drula E."/>
            <person name="Kohler A."/>
            <person name="Sanchez-Garcia M."/>
            <person name="Morin E."/>
            <person name="Andreopoulos B."/>
            <person name="Barry K.W."/>
            <person name="Bonito G."/>
            <person name="Buee M."/>
            <person name="Carver A."/>
            <person name="Chen C."/>
            <person name="Cichocki N."/>
            <person name="Clum A."/>
            <person name="Culley D."/>
            <person name="Crous P.W."/>
            <person name="Fauchery L."/>
            <person name="Girlanda M."/>
            <person name="Hayes R.D."/>
            <person name="Keri Z."/>
            <person name="LaButti K."/>
            <person name="Lipzen A."/>
            <person name="Lombard V."/>
            <person name="Magnuson J."/>
            <person name="Maillard F."/>
            <person name="Murat C."/>
            <person name="Nolan M."/>
            <person name="Ohm R.A."/>
            <person name="Pangilinan J."/>
            <person name="Pereira M.F."/>
            <person name="Perotto S."/>
            <person name="Peter M."/>
            <person name="Pfister S."/>
            <person name="Riley R."/>
            <person name="Sitrit Y."/>
            <person name="Stielow J.B."/>
            <person name="Szollosi G."/>
            <person name="Zifcakova L."/>
            <person name="Stursova M."/>
            <person name="Spatafora J.W."/>
            <person name="Tedersoo L."/>
            <person name="Vaario L.M."/>
            <person name="Yamada A."/>
            <person name="Yan M."/>
            <person name="Wang P."/>
            <person name="Xu J."/>
            <person name="Bruns T."/>
            <person name="Baldrian P."/>
            <person name="Vilgalys R."/>
            <person name="Dunand C."/>
            <person name="Henrissat B."/>
            <person name="Grigoriev I.V."/>
            <person name="Hibbett D."/>
            <person name="Nagy L.G."/>
            <person name="Martin F.M."/>
        </authorList>
    </citation>
    <scope>NUCLEOTIDE SEQUENCE</scope>
    <source>
        <strain evidence="2">Prilba</strain>
    </source>
</reference>
<feature type="region of interest" description="Disordered" evidence="1">
    <location>
        <begin position="238"/>
        <end position="259"/>
    </location>
</feature>
<reference evidence="2" key="1">
    <citation type="submission" date="2019-10" db="EMBL/GenBank/DDBJ databases">
        <authorList>
            <consortium name="DOE Joint Genome Institute"/>
            <person name="Kuo A."/>
            <person name="Miyauchi S."/>
            <person name="Kiss E."/>
            <person name="Drula E."/>
            <person name="Kohler A."/>
            <person name="Sanchez-Garcia M."/>
            <person name="Andreopoulos B."/>
            <person name="Barry K.W."/>
            <person name="Bonito G."/>
            <person name="Buee M."/>
            <person name="Carver A."/>
            <person name="Chen C."/>
            <person name="Cichocki N."/>
            <person name="Clum A."/>
            <person name="Culley D."/>
            <person name="Crous P.W."/>
            <person name="Fauchery L."/>
            <person name="Girlanda M."/>
            <person name="Hayes R."/>
            <person name="Keri Z."/>
            <person name="LaButti K."/>
            <person name="Lipzen A."/>
            <person name="Lombard V."/>
            <person name="Magnuson J."/>
            <person name="Maillard F."/>
            <person name="Morin E."/>
            <person name="Murat C."/>
            <person name="Nolan M."/>
            <person name="Ohm R."/>
            <person name="Pangilinan J."/>
            <person name="Pereira M."/>
            <person name="Perotto S."/>
            <person name="Peter M."/>
            <person name="Riley R."/>
            <person name="Sitrit Y."/>
            <person name="Stielow B."/>
            <person name="Szollosi G."/>
            <person name="Zifcakova L."/>
            <person name="Stursova M."/>
            <person name="Spatafora J.W."/>
            <person name="Tedersoo L."/>
            <person name="Vaario L.-M."/>
            <person name="Yamada A."/>
            <person name="Yan M."/>
            <person name="Wang P."/>
            <person name="Xu J."/>
            <person name="Bruns T."/>
            <person name="Baldrian P."/>
            <person name="Vilgalys R."/>
            <person name="Henrissat B."/>
            <person name="Grigoriev I.V."/>
            <person name="Hibbett D."/>
            <person name="Nagy L.G."/>
            <person name="Martin F.M."/>
        </authorList>
    </citation>
    <scope>NUCLEOTIDE SEQUENCE</scope>
    <source>
        <strain evidence="2">Prilba</strain>
    </source>
</reference>
<evidence type="ECO:0000313" key="2">
    <source>
        <dbReference type="EMBL" id="KAF8483991.1"/>
    </source>
</evidence>
<protein>
    <submittedName>
        <fullName evidence="2">Uncharacterized protein</fullName>
    </submittedName>
</protein>
<dbReference type="OrthoDB" id="3269637at2759"/>
<evidence type="ECO:0000313" key="3">
    <source>
        <dbReference type="Proteomes" id="UP000759537"/>
    </source>
</evidence>
<evidence type="ECO:0000256" key="1">
    <source>
        <dbReference type="SAM" id="MobiDB-lite"/>
    </source>
</evidence>
<dbReference type="EMBL" id="WHVB01000004">
    <property type="protein sequence ID" value="KAF8483991.1"/>
    <property type="molecule type" value="Genomic_DNA"/>
</dbReference>
<dbReference type="AlphaFoldDB" id="A0A9P5N1S2"/>
<gene>
    <name evidence="2" type="ORF">DFH94DRAFT_843480</name>
</gene>
<organism evidence="2 3">
    <name type="scientific">Russula ochroleuca</name>
    <dbReference type="NCBI Taxonomy" id="152965"/>
    <lineage>
        <taxon>Eukaryota</taxon>
        <taxon>Fungi</taxon>
        <taxon>Dikarya</taxon>
        <taxon>Basidiomycota</taxon>
        <taxon>Agaricomycotina</taxon>
        <taxon>Agaricomycetes</taxon>
        <taxon>Russulales</taxon>
        <taxon>Russulaceae</taxon>
        <taxon>Russula</taxon>
    </lineage>
</organism>
<proteinExistence type="predicted"/>
<dbReference type="Proteomes" id="UP000759537">
    <property type="component" value="Unassembled WGS sequence"/>
</dbReference>
<name>A0A9P5N1S2_9AGAM</name>